<protein>
    <submittedName>
        <fullName evidence="2">Uncharacterized protein</fullName>
    </submittedName>
</protein>
<organism evidence="2 3">
    <name type="scientific">Pseudoloma neurophilia</name>
    <dbReference type="NCBI Taxonomy" id="146866"/>
    <lineage>
        <taxon>Eukaryota</taxon>
        <taxon>Fungi</taxon>
        <taxon>Fungi incertae sedis</taxon>
        <taxon>Microsporidia</taxon>
        <taxon>Pseudoloma</taxon>
    </lineage>
</organism>
<evidence type="ECO:0000256" key="1">
    <source>
        <dbReference type="SAM" id="MobiDB-lite"/>
    </source>
</evidence>
<reference evidence="2 3" key="1">
    <citation type="submission" date="2015-07" db="EMBL/GenBank/DDBJ databases">
        <title>The genome of Pseudoloma neurophilia, a relevant intracellular parasite of the zebrafish.</title>
        <authorList>
            <person name="Ndikumana S."/>
            <person name="Pelin A."/>
            <person name="Sanders J."/>
            <person name="Corradi N."/>
        </authorList>
    </citation>
    <scope>NUCLEOTIDE SEQUENCE [LARGE SCALE GENOMIC DNA]</scope>
    <source>
        <strain evidence="2 3">MK1</strain>
    </source>
</reference>
<evidence type="ECO:0000313" key="2">
    <source>
        <dbReference type="EMBL" id="KRH92253.1"/>
    </source>
</evidence>
<gene>
    <name evidence="2" type="ORF">M153_8924000549</name>
</gene>
<keyword evidence="3" id="KW-1185">Reference proteome</keyword>
<comment type="caution">
    <text evidence="2">The sequence shown here is derived from an EMBL/GenBank/DDBJ whole genome shotgun (WGS) entry which is preliminary data.</text>
</comment>
<evidence type="ECO:0000313" key="3">
    <source>
        <dbReference type="Proteomes" id="UP000051530"/>
    </source>
</evidence>
<dbReference type="Proteomes" id="UP000051530">
    <property type="component" value="Unassembled WGS sequence"/>
</dbReference>
<dbReference type="AlphaFoldDB" id="A0A0R0LRY6"/>
<dbReference type="VEuPathDB" id="MicrosporidiaDB:M153_8924000549"/>
<dbReference type="EMBL" id="LGUB01001077">
    <property type="protein sequence ID" value="KRH92253.1"/>
    <property type="molecule type" value="Genomic_DNA"/>
</dbReference>
<feature type="compositionally biased region" description="Low complexity" evidence="1">
    <location>
        <begin position="31"/>
        <end position="45"/>
    </location>
</feature>
<name>A0A0R0LRY6_9MICR</name>
<feature type="region of interest" description="Disordered" evidence="1">
    <location>
        <begin position="16"/>
        <end position="60"/>
    </location>
</feature>
<sequence length="141" mass="15363">MTQKLNFTTYGDRVTYGGNRSDGTSDGDRVTYGTSDGGRTTYGTSDGDRTSDGGRTTSLSLNGKTTSLSLDGKTTSLSLDAKTVLHYDIILLTLNYTDNLKDILPCISSDAQKIFMKRLLQVKEGDNQDVIGQCLAYLKKR</sequence>
<proteinExistence type="predicted"/>
<accession>A0A0R0LRY6</accession>